<name>A0A5C6S336_9BACT</name>
<proteinExistence type="predicted"/>
<dbReference type="OrthoDB" id="1490648at2"/>
<dbReference type="RefSeq" id="WP_147165762.1">
    <property type="nucleotide sequence ID" value="NZ_VOOR01000003.1"/>
</dbReference>
<protein>
    <submittedName>
        <fullName evidence="1">Uncharacterized protein</fullName>
    </submittedName>
</protein>
<evidence type="ECO:0000313" key="2">
    <source>
        <dbReference type="Proteomes" id="UP000321580"/>
    </source>
</evidence>
<gene>
    <name evidence="1" type="ORF">FRY97_02070</name>
</gene>
<reference evidence="1 2" key="1">
    <citation type="submission" date="2019-08" db="EMBL/GenBank/DDBJ databases">
        <title>Genome of Phaeodactylibacter luteus.</title>
        <authorList>
            <person name="Bowman J.P."/>
        </authorList>
    </citation>
    <scope>NUCLEOTIDE SEQUENCE [LARGE SCALE GENOMIC DNA]</scope>
    <source>
        <strain evidence="1 2">KCTC 42180</strain>
    </source>
</reference>
<evidence type="ECO:0000313" key="1">
    <source>
        <dbReference type="EMBL" id="TXB68875.1"/>
    </source>
</evidence>
<comment type="caution">
    <text evidence="1">The sequence shown here is derived from an EMBL/GenBank/DDBJ whole genome shotgun (WGS) entry which is preliminary data.</text>
</comment>
<dbReference type="EMBL" id="VOOR01000003">
    <property type="protein sequence ID" value="TXB68875.1"/>
    <property type="molecule type" value="Genomic_DNA"/>
</dbReference>
<accession>A0A5C6S336</accession>
<dbReference type="Proteomes" id="UP000321580">
    <property type="component" value="Unassembled WGS sequence"/>
</dbReference>
<sequence length="503" mass="59610">MKNLLEIARVVTKRKVRKIEIFDDHSLKHKNSMFNQFYEALRDQKFKNDREAAQALYGCGPTDAKYRQLKSRFRKRLLNTLFFLDINLPKTADYDRAYYSCHKDWTLVKTLLWYDAPLSALQLARQILTASLKYQFADIIVNSARILREHSAAEGDLKSFEEYQAHIDAYLPVLQAELTSEELLQKVSLMMKLPKVDALTKLPEIRSYGEQLVKLTEQQHSPVVRFNMYLVWIHYYELQQQYEAMIEVCRQGIQYVNDNPVYKQHKKLIAFHTLKMSAFLHLQNFRDGRTTAEQCLKDLDKGSEEWFAFMEYYFLLAMHTENFTQAVAIFRECFGHSRFRKLSAAVQDKWHIFDGYVNYIIEAEGKRNKILLMQKDKAYRASKVLDHPAIYPREQKVLTLHMLALQVLFLLERRKFGEAGDRIEQLKKFASRQLRKDDYYRPLQFARLLQKYAKAGFQPEEVTSSAKNLQLLREHPMNYDGTIDNLEVIPFERIWERVQTYIL</sequence>
<dbReference type="AlphaFoldDB" id="A0A5C6S336"/>
<keyword evidence="2" id="KW-1185">Reference proteome</keyword>
<organism evidence="1 2">
    <name type="scientific">Phaeodactylibacter luteus</name>
    <dbReference type="NCBI Taxonomy" id="1564516"/>
    <lineage>
        <taxon>Bacteria</taxon>
        <taxon>Pseudomonadati</taxon>
        <taxon>Bacteroidota</taxon>
        <taxon>Saprospiria</taxon>
        <taxon>Saprospirales</taxon>
        <taxon>Haliscomenobacteraceae</taxon>
        <taxon>Phaeodactylibacter</taxon>
    </lineage>
</organism>